<dbReference type="CDD" id="cd01449">
    <property type="entry name" value="TST_Repeat_2"/>
    <property type="match status" value="1"/>
</dbReference>
<evidence type="ECO:0000313" key="4">
    <source>
        <dbReference type="EMBL" id="KAF2076521.1"/>
    </source>
</evidence>
<organism evidence="4 5">
    <name type="scientific">Polysphondylium violaceum</name>
    <dbReference type="NCBI Taxonomy" id="133409"/>
    <lineage>
        <taxon>Eukaryota</taxon>
        <taxon>Amoebozoa</taxon>
        <taxon>Evosea</taxon>
        <taxon>Eumycetozoa</taxon>
        <taxon>Dictyostelia</taxon>
        <taxon>Dictyosteliales</taxon>
        <taxon>Dictyosteliaceae</taxon>
        <taxon>Polysphondylium</taxon>
    </lineage>
</organism>
<dbReference type="Proteomes" id="UP000695562">
    <property type="component" value="Unassembled WGS sequence"/>
</dbReference>
<dbReference type="CDD" id="cd01448">
    <property type="entry name" value="TST_Repeat_1"/>
    <property type="match status" value="1"/>
</dbReference>
<dbReference type="InterPro" id="IPR001763">
    <property type="entry name" value="Rhodanese-like_dom"/>
</dbReference>
<feature type="domain" description="Rhodanese" evidence="3">
    <location>
        <begin position="217"/>
        <end position="328"/>
    </location>
</feature>
<dbReference type="OrthoDB" id="270167at2759"/>
<accession>A0A8J4PYW1</accession>
<dbReference type="AlphaFoldDB" id="A0A8J4PYW1"/>
<dbReference type="PROSITE" id="PS50206">
    <property type="entry name" value="RHODANESE_3"/>
    <property type="match status" value="2"/>
</dbReference>
<dbReference type="InterPro" id="IPR036873">
    <property type="entry name" value="Rhodanese-like_dom_sf"/>
</dbReference>
<dbReference type="SMART" id="SM00450">
    <property type="entry name" value="RHOD"/>
    <property type="match status" value="2"/>
</dbReference>
<sequence>MIKSILPLFKSSSPSCSSKLFNNSRSIYLFNNSNNYNRNFTSTSNKMTDARKQLFVSPQWLNDNQNKVKILDASWFMAHEKRDPRKEYVDKHIANSKLFDIDEICDKTVKLPHNLPTAQFFEKEMQRLGVSNDDHVVIYDSRGQYIASARVWWTFLVFGHPATKVSLLEGGLPAWEKSGYKVVAGDIVNNTDSAIQYKATVNKDLVWDKETMLANLDTKEYQVLDARAGDRFWGRVDEPRPGLRRGHIPGSLNIPWVEVITPEGGYYAKDKLTQIFKDKGVELDKKIATTCGSGTTAAVLSLGVYELGHPIPPVYDGSFSEWGLPEHKLPLSCSND</sequence>
<evidence type="ECO:0000256" key="2">
    <source>
        <dbReference type="ARBA" id="ARBA00022737"/>
    </source>
</evidence>
<feature type="domain" description="Rhodanese" evidence="3">
    <location>
        <begin position="64"/>
        <end position="184"/>
    </location>
</feature>
<gene>
    <name evidence="4" type="ORF">CYY_002199</name>
</gene>
<dbReference type="GO" id="GO:0004792">
    <property type="term" value="F:thiosulfate-cyanide sulfurtransferase activity"/>
    <property type="evidence" value="ECO:0007669"/>
    <property type="project" value="TreeGrafter"/>
</dbReference>
<comment type="caution">
    <text evidence="4">The sequence shown here is derived from an EMBL/GenBank/DDBJ whole genome shotgun (WGS) entry which is preliminary data.</text>
</comment>
<dbReference type="SUPFAM" id="SSF52821">
    <property type="entry name" value="Rhodanese/Cell cycle control phosphatase"/>
    <property type="match status" value="2"/>
</dbReference>
<protein>
    <recommendedName>
        <fullName evidence="3">Rhodanese domain-containing protein</fullName>
    </recommendedName>
</protein>
<dbReference type="InterPro" id="IPR045078">
    <property type="entry name" value="TST/MPST-like"/>
</dbReference>
<keyword evidence="2" id="KW-0677">Repeat</keyword>
<proteinExistence type="predicted"/>
<name>A0A8J4PYW1_9MYCE</name>
<dbReference type="Gene3D" id="3.40.250.10">
    <property type="entry name" value="Rhodanese-like domain"/>
    <property type="match status" value="2"/>
</dbReference>
<evidence type="ECO:0000259" key="3">
    <source>
        <dbReference type="PROSITE" id="PS50206"/>
    </source>
</evidence>
<keyword evidence="5" id="KW-1185">Reference proteome</keyword>
<evidence type="ECO:0000313" key="5">
    <source>
        <dbReference type="Proteomes" id="UP000695562"/>
    </source>
</evidence>
<dbReference type="PANTHER" id="PTHR11364">
    <property type="entry name" value="THIOSULFATE SULFERTANSFERASE"/>
    <property type="match status" value="1"/>
</dbReference>
<keyword evidence="1" id="KW-0808">Transferase</keyword>
<dbReference type="EMBL" id="AJWJ01000058">
    <property type="protein sequence ID" value="KAF2076521.1"/>
    <property type="molecule type" value="Genomic_DNA"/>
</dbReference>
<dbReference type="PANTHER" id="PTHR11364:SF27">
    <property type="entry name" value="SULFURTRANSFERASE"/>
    <property type="match status" value="1"/>
</dbReference>
<dbReference type="FunFam" id="3.40.250.10:FF:000001">
    <property type="entry name" value="Sulfurtransferase"/>
    <property type="match status" value="1"/>
</dbReference>
<dbReference type="GO" id="GO:0005739">
    <property type="term" value="C:mitochondrion"/>
    <property type="evidence" value="ECO:0007669"/>
    <property type="project" value="TreeGrafter"/>
</dbReference>
<evidence type="ECO:0000256" key="1">
    <source>
        <dbReference type="ARBA" id="ARBA00022679"/>
    </source>
</evidence>
<reference evidence="4" key="1">
    <citation type="submission" date="2020-01" db="EMBL/GenBank/DDBJ databases">
        <title>Development of genomics and gene disruption for Polysphondylium violaceum indicates a role for the polyketide synthase stlB in stalk morphogenesis.</title>
        <authorList>
            <person name="Narita B."/>
            <person name="Kawabe Y."/>
            <person name="Kin K."/>
            <person name="Saito T."/>
            <person name="Gibbs R."/>
            <person name="Kuspa A."/>
            <person name="Muzny D."/>
            <person name="Queller D."/>
            <person name="Richards S."/>
            <person name="Strassman J."/>
            <person name="Sucgang R."/>
            <person name="Worley K."/>
            <person name="Schaap P."/>
        </authorList>
    </citation>
    <scope>NUCLEOTIDE SEQUENCE</scope>
    <source>
        <strain evidence="4">QSvi11</strain>
    </source>
</reference>
<dbReference type="Pfam" id="PF00581">
    <property type="entry name" value="Rhodanese"/>
    <property type="match status" value="2"/>
</dbReference>